<dbReference type="Proteomes" id="UP001305779">
    <property type="component" value="Unassembled WGS sequence"/>
</dbReference>
<protein>
    <submittedName>
        <fullName evidence="1">Uncharacterized protein</fullName>
    </submittedName>
</protein>
<proteinExistence type="predicted"/>
<evidence type="ECO:0000313" key="2">
    <source>
        <dbReference type="Proteomes" id="UP001305779"/>
    </source>
</evidence>
<reference evidence="1 2" key="1">
    <citation type="journal article" date="2023" name="G3 (Bethesda)">
        <title>A chromosome-level genome assembly of Zasmidium syzygii isolated from banana leaves.</title>
        <authorList>
            <person name="van Westerhoven A.C."/>
            <person name="Mehrabi R."/>
            <person name="Talebi R."/>
            <person name="Steentjes M.B.F."/>
            <person name="Corcolon B."/>
            <person name="Chong P.A."/>
            <person name="Kema G.H.J."/>
            <person name="Seidl M.F."/>
        </authorList>
    </citation>
    <scope>NUCLEOTIDE SEQUENCE [LARGE SCALE GENOMIC DNA]</scope>
    <source>
        <strain evidence="1 2">P124</strain>
    </source>
</reference>
<name>A0ABR0EWI0_ZASCE</name>
<organism evidence="1 2">
    <name type="scientific">Zasmidium cellare</name>
    <name type="common">Wine cellar mold</name>
    <name type="synonym">Racodium cellare</name>
    <dbReference type="NCBI Taxonomy" id="395010"/>
    <lineage>
        <taxon>Eukaryota</taxon>
        <taxon>Fungi</taxon>
        <taxon>Dikarya</taxon>
        <taxon>Ascomycota</taxon>
        <taxon>Pezizomycotina</taxon>
        <taxon>Dothideomycetes</taxon>
        <taxon>Dothideomycetidae</taxon>
        <taxon>Mycosphaerellales</taxon>
        <taxon>Mycosphaerellaceae</taxon>
        <taxon>Zasmidium</taxon>
    </lineage>
</organism>
<comment type="caution">
    <text evidence="1">The sequence shown here is derived from an EMBL/GenBank/DDBJ whole genome shotgun (WGS) entry which is preliminary data.</text>
</comment>
<evidence type="ECO:0000313" key="1">
    <source>
        <dbReference type="EMBL" id="KAK4505446.1"/>
    </source>
</evidence>
<gene>
    <name evidence="1" type="ORF">PRZ48_003409</name>
</gene>
<keyword evidence="2" id="KW-1185">Reference proteome</keyword>
<sequence>MRKRALIALFNRETLLNRQGGGKFTSSLPPQEDEPLFQKLKTKAFETFTSDHPIHPEEVGTLIEPLTDAHAQVWADQANSATFFGEQLLLFVGDYCPFQAIVNTLRFWKQDQKHQAV</sequence>
<accession>A0ABR0EWI0</accession>
<dbReference type="EMBL" id="JAXOVC010000002">
    <property type="protein sequence ID" value="KAK4505446.1"/>
    <property type="molecule type" value="Genomic_DNA"/>
</dbReference>